<reference evidence="2" key="1">
    <citation type="submission" date="2017-04" db="EMBL/GenBank/DDBJ databases">
        <title>Genome evolution of the luminous symbionts of deep sea anglerfish.</title>
        <authorList>
            <person name="Hendry T.A."/>
        </authorList>
    </citation>
    <scope>NUCLEOTIDE SEQUENCE [LARGE SCALE GENOMIC DNA]</scope>
</reference>
<keyword evidence="2" id="KW-1185">Reference proteome</keyword>
<dbReference type="Proteomes" id="UP000219020">
    <property type="component" value="Unassembled WGS sequence"/>
</dbReference>
<evidence type="ECO:0000313" key="1">
    <source>
        <dbReference type="EMBL" id="PCS22767.1"/>
    </source>
</evidence>
<evidence type="ECO:0000313" key="2">
    <source>
        <dbReference type="Proteomes" id="UP000219020"/>
    </source>
</evidence>
<dbReference type="EMBL" id="NBYY01000015">
    <property type="protein sequence ID" value="PCS22767.1"/>
    <property type="molecule type" value="Genomic_DNA"/>
</dbReference>
<proteinExistence type="predicted"/>
<accession>A0A2A5T3N2</accession>
<comment type="caution">
    <text evidence="1">The sequence shown here is derived from an EMBL/GenBank/DDBJ whole genome shotgun (WGS) entry which is preliminary data.</text>
</comment>
<protein>
    <submittedName>
        <fullName evidence="1">Mobile element protein</fullName>
    </submittedName>
</protein>
<dbReference type="AlphaFoldDB" id="A0A2A5T3N2"/>
<organism evidence="1 2">
    <name type="scientific">Candidatus Enterovibrio escicola</name>
    <dbReference type="NCBI Taxonomy" id="1927127"/>
    <lineage>
        <taxon>Bacteria</taxon>
        <taxon>Pseudomonadati</taxon>
        <taxon>Pseudomonadota</taxon>
        <taxon>Gammaproteobacteria</taxon>
        <taxon>Vibrionales</taxon>
        <taxon>Vibrionaceae</taxon>
        <taxon>Enterovibrio</taxon>
    </lineage>
</organism>
<sequence>MALFSKYLNSSQFLRSDHRGVKWEVMMGKAKYKISNWKQYRQALLN</sequence>
<gene>
    <name evidence="1" type="ORF">BTN49_1731</name>
</gene>
<name>A0A2A5T3N2_9GAMM</name>